<dbReference type="AlphaFoldDB" id="A0A5B0KS16"/>
<dbReference type="EMBL" id="VEWN01000006">
    <property type="protein sequence ID" value="KAA1055487.1"/>
    <property type="molecule type" value="Genomic_DNA"/>
</dbReference>
<evidence type="ECO:0000256" key="1">
    <source>
        <dbReference type="SAM" id="Phobius"/>
    </source>
</evidence>
<keyword evidence="1" id="KW-1133">Transmembrane helix</keyword>
<sequence>MGKGRCHPSGGKGVCLLTPGKVLVICTVIQTVVAILALLVAVL</sequence>
<proteinExistence type="predicted"/>
<evidence type="ECO:0000313" key="3">
    <source>
        <dbReference type="Proteomes" id="UP000325333"/>
    </source>
</evidence>
<accession>A0A5B0KS16</accession>
<organism evidence="2 3">
    <name type="scientific">Azospirillum argentinense</name>
    <dbReference type="NCBI Taxonomy" id="2970906"/>
    <lineage>
        <taxon>Bacteria</taxon>
        <taxon>Pseudomonadati</taxon>
        <taxon>Pseudomonadota</taxon>
        <taxon>Alphaproteobacteria</taxon>
        <taxon>Rhodospirillales</taxon>
        <taxon>Azospirillaceae</taxon>
        <taxon>Azospirillum</taxon>
    </lineage>
</organism>
<protein>
    <submittedName>
        <fullName evidence="2">Uncharacterized protein</fullName>
    </submittedName>
</protein>
<reference evidence="2 3" key="1">
    <citation type="submission" date="2019-07" db="EMBL/GenBank/DDBJ databases">
        <title>Genome sequencing of the stress-tolerant strain Azospirillum brasilense Az19.</title>
        <authorList>
            <person name="Maroniche G.A."/>
            <person name="Garcia J.E."/>
            <person name="Pagnussat L."/>
            <person name="Amenta M."/>
            <person name="Creus C.M."/>
        </authorList>
    </citation>
    <scope>NUCLEOTIDE SEQUENCE [LARGE SCALE GENOMIC DNA]</scope>
    <source>
        <strain evidence="2 3">Az19</strain>
    </source>
</reference>
<feature type="transmembrane region" description="Helical" evidence="1">
    <location>
        <begin position="22"/>
        <end position="42"/>
    </location>
</feature>
<name>A0A5B0KS16_9PROT</name>
<evidence type="ECO:0000313" key="2">
    <source>
        <dbReference type="EMBL" id="KAA1055487.1"/>
    </source>
</evidence>
<dbReference type="Proteomes" id="UP000325333">
    <property type="component" value="Unassembled WGS sequence"/>
</dbReference>
<keyword evidence="1" id="KW-0812">Transmembrane</keyword>
<comment type="caution">
    <text evidence="2">The sequence shown here is derived from an EMBL/GenBank/DDBJ whole genome shotgun (WGS) entry which is preliminary data.</text>
</comment>
<gene>
    <name evidence="2" type="ORF">FH063_005258</name>
</gene>
<keyword evidence="1" id="KW-0472">Membrane</keyword>